<reference evidence="2" key="1">
    <citation type="submission" date="2023-11" db="EMBL/GenBank/DDBJ databases">
        <title>Genome assemblies of two species of porcelain crab, Petrolisthes cinctipes and Petrolisthes manimaculis (Anomura: Porcellanidae).</title>
        <authorList>
            <person name="Angst P."/>
        </authorList>
    </citation>
    <scope>NUCLEOTIDE SEQUENCE</scope>
    <source>
        <strain evidence="2">PB745_02</strain>
        <tissue evidence="2">Gill</tissue>
    </source>
</reference>
<feature type="compositionally biased region" description="Low complexity" evidence="1">
    <location>
        <begin position="18"/>
        <end position="34"/>
    </location>
</feature>
<sequence>MNRPWGKINHWTEMRDGSNNNTNTTTTTTTSSSNIPRVVISHALGNTLRSNIHGGGNIGSGGEGRGGMARRAWVRMIHAVFVLPCSYVSPEMAIFCRSDI</sequence>
<evidence type="ECO:0000313" key="2">
    <source>
        <dbReference type="EMBL" id="KAK4287806.1"/>
    </source>
</evidence>
<keyword evidence="3" id="KW-1185">Reference proteome</keyword>
<gene>
    <name evidence="2" type="ORF">Pmani_039134</name>
</gene>
<proteinExistence type="predicted"/>
<organism evidence="2 3">
    <name type="scientific">Petrolisthes manimaculis</name>
    <dbReference type="NCBI Taxonomy" id="1843537"/>
    <lineage>
        <taxon>Eukaryota</taxon>
        <taxon>Metazoa</taxon>
        <taxon>Ecdysozoa</taxon>
        <taxon>Arthropoda</taxon>
        <taxon>Crustacea</taxon>
        <taxon>Multicrustacea</taxon>
        <taxon>Malacostraca</taxon>
        <taxon>Eumalacostraca</taxon>
        <taxon>Eucarida</taxon>
        <taxon>Decapoda</taxon>
        <taxon>Pleocyemata</taxon>
        <taxon>Anomura</taxon>
        <taxon>Galatheoidea</taxon>
        <taxon>Porcellanidae</taxon>
        <taxon>Petrolisthes</taxon>
    </lineage>
</organism>
<evidence type="ECO:0000313" key="3">
    <source>
        <dbReference type="Proteomes" id="UP001292094"/>
    </source>
</evidence>
<name>A0AAE1NFL0_9EUCA</name>
<dbReference type="AlphaFoldDB" id="A0AAE1NFL0"/>
<comment type="caution">
    <text evidence="2">The sequence shown here is derived from an EMBL/GenBank/DDBJ whole genome shotgun (WGS) entry which is preliminary data.</text>
</comment>
<feature type="region of interest" description="Disordered" evidence="1">
    <location>
        <begin position="1"/>
        <end position="34"/>
    </location>
</feature>
<dbReference type="EMBL" id="JAWZYT010006647">
    <property type="protein sequence ID" value="KAK4287806.1"/>
    <property type="molecule type" value="Genomic_DNA"/>
</dbReference>
<evidence type="ECO:0000256" key="1">
    <source>
        <dbReference type="SAM" id="MobiDB-lite"/>
    </source>
</evidence>
<accession>A0AAE1NFL0</accession>
<dbReference type="Proteomes" id="UP001292094">
    <property type="component" value="Unassembled WGS sequence"/>
</dbReference>
<protein>
    <submittedName>
        <fullName evidence="2">Uncharacterized protein</fullName>
    </submittedName>
</protein>